<reference evidence="2 3" key="1">
    <citation type="submission" date="2013-07" db="EMBL/GenBank/DDBJ databases">
        <title>Draft genome sequence of Pseudoalteromonas luteoviolacea 2ta16.</title>
        <authorList>
            <person name="Allen E.E."/>
            <person name="Azam F."/>
            <person name="Podell S."/>
        </authorList>
    </citation>
    <scope>NUCLEOTIDE SEQUENCE [LARGE SCALE GENOMIC DNA]</scope>
    <source>
        <strain evidence="2 3">2ta16</strain>
    </source>
</reference>
<accession>V4JBU8</accession>
<name>V4JBU8_PSEL2</name>
<dbReference type="EMBL" id="AUSV01000049">
    <property type="protein sequence ID" value="ESP92607.1"/>
    <property type="molecule type" value="Genomic_DNA"/>
</dbReference>
<evidence type="ECO:0008006" key="4">
    <source>
        <dbReference type="Google" id="ProtNLM"/>
    </source>
</evidence>
<feature type="transmembrane region" description="Helical" evidence="1">
    <location>
        <begin position="162"/>
        <end position="186"/>
    </location>
</feature>
<protein>
    <recommendedName>
        <fullName evidence="4">DUF4234 domain-containing protein</fullName>
    </recommendedName>
</protein>
<feature type="transmembrane region" description="Helical" evidence="1">
    <location>
        <begin position="64"/>
        <end position="82"/>
    </location>
</feature>
<dbReference type="AlphaFoldDB" id="V4JBU8"/>
<keyword evidence="1" id="KW-0812">Transmembrane</keyword>
<dbReference type="RefSeq" id="WP_023400023.1">
    <property type="nucleotide sequence ID" value="NZ_AUSV01000049.1"/>
</dbReference>
<organism evidence="2 3">
    <name type="scientific">Pseudoalteromonas luteoviolacea (strain 2ta16)</name>
    <dbReference type="NCBI Taxonomy" id="1353533"/>
    <lineage>
        <taxon>Bacteria</taxon>
        <taxon>Pseudomonadati</taxon>
        <taxon>Pseudomonadota</taxon>
        <taxon>Gammaproteobacteria</taxon>
        <taxon>Alteromonadales</taxon>
        <taxon>Pseudoalteromonadaceae</taxon>
        <taxon>Pseudoalteromonas</taxon>
    </lineage>
</organism>
<evidence type="ECO:0000313" key="2">
    <source>
        <dbReference type="EMBL" id="ESP92607.1"/>
    </source>
</evidence>
<keyword evidence="1" id="KW-0472">Membrane</keyword>
<keyword evidence="1" id="KW-1133">Transmembrane helix</keyword>
<dbReference type="Proteomes" id="UP000017820">
    <property type="component" value="Unassembled WGS sequence"/>
</dbReference>
<comment type="caution">
    <text evidence="2">The sequence shown here is derived from an EMBL/GenBank/DDBJ whole genome shotgun (WGS) entry which is preliminary data.</text>
</comment>
<sequence>MSEEVLPRLNTDEPAQMQFYIVSAKKFWTLSLMTLGIYALYWFYKHWSEYKKSTGEDIWPVPRAIFSIFFTHSLFSFIEVKYEQENGEKPIRIIHYATAFVIVTIVGGMINTKSGTGQVALYIELAWYLTLVITSFCCFKAQMLVNKANNDPSGSANSSFTLINYVFIFIGVALWYLVLLGTYTLLTDQYL</sequence>
<feature type="transmembrane region" description="Helical" evidence="1">
    <location>
        <begin position="119"/>
        <end position="141"/>
    </location>
</feature>
<feature type="transmembrane region" description="Helical" evidence="1">
    <location>
        <begin position="94"/>
        <end position="113"/>
    </location>
</feature>
<feature type="transmembrane region" description="Helical" evidence="1">
    <location>
        <begin position="27"/>
        <end position="44"/>
    </location>
</feature>
<dbReference type="PATRIC" id="fig|1353533.3.peg.3146"/>
<proteinExistence type="predicted"/>
<evidence type="ECO:0000313" key="3">
    <source>
        <dbReference type="Proteomes" id="UP000017820"/>
    </source>
</evidence>
<evidence type="ECO:0000256" key="1">
    <source>
        <dbReference type="SAM" id="Phobius"/>
    </source>
</evidence>
<gene>
    <name evidence="2" type="ORF">PL2TA16_04200</name>
</gene>